<evidence type="ECO:0000256" key="1">
    <source>
        <dbReference type="SAM" id="SignalP"/>
    </source>
</evidence>
<evidence type="ECO:0000313" key="2">
    <source>
        <dbReference type="EMBL" id="EFJ48989.1"/>
    </source>
</evidence>
<dbReference type="EMBL" id="GL378337">
    <property type="protein sequence ID" value="EFJ48989.1"/>
    <property type="molecule type" value="Genomic_DNA"/>
</dbReference>
<dbReference type="Proteomes" id="UP000001058">
    <property type="component" value="Unassembled WGS sequence"/>
</dbReference>
<dbReference type="GeneID" id="9619318"/>
<dbReference type="RefSeq" id="XP_002949886.1">
    <property type="nucleotide sequence ID" value="XM_002949840.1"/>
</dbReference>
<reference evidence="2 3" key="1">
    <citation type="journal article" date="2010" name="Science">
        <title>Genomic analysis of organismal complexity in the multicellular green alga Volvox carteri.</title>
        <authorList>
            <person name="Prochnik S.E."/>
            <person name="Umen J."/>
            <person name="Nedelcu A.M."/>
            <person name="Hallmann A."/>
            <person name="Miller S.M."/>
            <person name="Nishii I."/>
            <person name="Ferris P."/>
            <person name="Kuo A."/>
            <person name="Mitros T."/>
            <person name="Fritz-Laylin L.K."/>
            <person name="Hellsten U."/>
            <person name="Chapman J."/>
            <person name="Simakov O."/>
            <person name="Rensing S.A."/>
            <person name="Terry A."/>
            <person name="Pangilinan J."/>
            <person name="Kapitonov V."/>
            <person name="Jurka J."/>
            <person name="Salamov A."/>
            <person name="Shapiro H."/>
            <person name="Schmutz J."/>
            <person name="Grimwood J."/>
            <person name="Lindquist E."/>
            <person name="Lucas S."/>
            <person name="Grigoriev I.V."/>
            <person name="Schmitt R."/>
            <person name="Kirk D."/>
            <person name="Rokhsar D.S."/>
        </authorList>
    </citation>
    <scope>NUCLEOTIDE SEQUENCE [LARGE SCALE GENOMIC DNA]</scope>
    <source>
        <strain evidence="3">f. Nagariensis / Eve</strain>
    </source>
</reference>
<keyword evidence="1" id="KW-0732">Signal</keyword>
<gene>
    <name evidence="2" type="ORF">VOLCADRAFT_90381</name>
</gene>
<feature type="signal peptide" evidence="1">
    <location>
        <begin position="1"/>
        <end position="17"/>
    </location>
</feature>
<accession>D8TU81</accession>
<dbReference type="AlphaFoldDB" id="D8TU81"/>
<name>D8TU81_VOLCA</name>
<sequence>MALQAVFLNLLLLSVAAVTRSFAKEASGPGSAVPTKAQRHLKRSAGKRWDAIHDVIRAEIKSATKHFLEERSRALVLPIEVDLLLVGFEGDGGYGYQLDKNALDELLGTATVARSCAIPAQQEVFDGRNNPPTFKLK</sequence>
<proteinExistence type="predicted"/>
<evidence type="ECO:0000313" key="3">
    <source>
        <dbReference type="Proteomes" id="UP000001058"/>
    </source>
</evidence>
<keyword evidence="3" id="KW-1185">Reference proteome</keyword>
<dbReference type="InParanoid" id="D8TU81"/>
<dbReference type="OrthoDB" id="18451at2759"/>
<dbReference type="PANTHER" id="PTHR31515:SF0">
    <property type="entry name" value="TRANSMEMBRANE PROTEIN"/>
    <property type="match status" value="1"/>
</dbReference>
<feature type="chain" id="PRO_5003123892" evidence="1">
    <location>
        <begin position="18"/>
        <end position="137"/>
    </location>
</feature>
<dbReference type="KEGG" id="vcn:VOLCADRAFT_90381"/>
<protein>
    <submittedName>
        <fullName evidence="2">Uncharacterized protein</fullName>
    </submittedName>
</protein>
<organism evidence="3">
    <name type="scientific">Volvox carteri f. nagariensis</name>
    <dbReference type="NCBI Taxonomy" id="3068"/>
    <lineage>
        <taxon>Eukaryota</taxon>
        <taxon>Viridiplantae</taxon>
        <taxon>Chlorophyta</taxon>
        <taxon>core chlorophytes</taxon>
        <taxon>Chlorophyceae</taxon>
        <taxon>CS clade</taxon>
        <taxon>Chlamydomonadales</taxon>
        <taxon>Volvocaceae</taxon>
        <taxon>Volvox</taxon>
    </lineage>
</organism>
<dbReference type="PANTHER" id="PTHR31515">
    <property type="entry name" value="TRANSMEMBRANE PROTEIN-RELATED"/>
    <property type="match status" value="1"/>
</dbReference>